<dbReference type="InterPro" id="IPR004558">
    <property type="entry name" value="Coprogen_oxidase_HemN"/>
</dbReference>
<dbReference type="PANTHER" id="PTHR13932:SF6">
    <property type="entry name" value="OXYGEN-INDEPENDENT COPROPORPHYRINOGEN III OXIDASE"/>
    <property type="match status" value="1"/>
</dbReference>
<evidence type="ECO:0000313" key="17">
    <source>
        <dbReference type="Proteomes" id="UP001597361"/>
    </source>
</evidence>
<gene>
    <name evidence="16" type="primary">hemN</name>
    <name evidence="16" type="ORF">ACFSKL_20020</name>
</gene>
<dbReference type="NCBIfam" id="TIGR00538">
    <property type="entry name" value="hemN"/>
    <property type="match status" value="1"/>
</dbReference>
<comment type="similarity">
    <text evidence="3 14">Belongs to the anaerobic coproporphyrinogen-III oxidase family.</text>
</comment>
<keyword evidence="12 14" id="KW-0627">Porphyrin biosynthesis</keyword>
<evidence type="ECO:0000256" key="10">
    <source>
        <dbReference type="ARBA" id="ARBA00023004"/>
    </source>
</evidence>
<feature type="domain" description="Radical SAM core" evidence="15">
    <location>
        <begin position="47"/>
        <end position="283"/>
    </location>
</feature>
<dbReference type="InterPro" id="IPR007197">
    <property type="entry name" value="rSAM"/>
</dbReference>
<keyword evidence="10 14" id="KW-0408">Iron</keyword>
<dbReference type="Gene3D" id="1.10.10.920">
    <property type="match status" value="1"/>
</dbReference>
<evidence type="ECO:0000256" key="4">
    <source>
        <dbReference type="ARBA" id="ARBA00011245"/>
    </source>
</evidence>
<dbReference type="EMBL" id="JBHUHR010000046">
    <property type="protein sequence ID" value="MFD2037096.1"/>
    <property type="molecule type" value="Genomic_DNA"/>
</dbReference>
<dbReference type="InterPro" id="IPR058240">
    <property type="entry name" value="rSAM_sf"/>
</dbReference>
<keyword evidence="17" id="KW-1185">Reference proteome</keyword>
<accession>A0ABW4VTL2</accession>
<dbReference type="PROSITE" id="PS51918">
    <property type="entry name" value="RADICAL_SAM"/>
    <property type="match status" value="1"/>
</dbReference>
<dbReference type="SFLD" id="SFLDS00029">
    <property type="entry name" value="Radical_SAM"/>
    <property type="match status" value="1"/>
</dbReference>
<dbReference type="PIRSF" id="PIRSF000167">
    <property type="entry name" value="HemN"/>
    <property type="match status" value="1"/>
</dbReference>
<keyword evidence="11 14" id="KW-0411">Iron-sulfur</keyword>
<dbReference type="InterPro" id="IPR006638">
    <property type="entry name" value="Elp3/MiaA/NifB-like_rSAM"/>
</dbReference>
<comment type="caution">
    <text evidence="16">The sequence shown here is derived from an EMBL/GenBank/DDBJ whole genome shotgun (WGS) entry which is preliminary data.</text>
</comment>
<dbReference type="PANTHER" id="PTHR13932">
    <property type="entry name" value="COPROPORPHYRINIGEN III OXIDASE"/>
    <property type="match status" value="1"/>
</dbReference>
<organism evidence="16 17">
    <name type="scientific">Belliella marina</name>
    <dbReference type="NCBI Taxonomy" id="1644146"/>
    <lineage>
        <taxon>Bacteria</taxon>
        <taxon>Pseudomonadati</taxon>
        <taxon>Bacteroidota</taxon>
        <taxon>Cytophagia</taxon>
        <taxon>Cytophagales</taxon>
        <taxon>Cyclobacteriaceae</taxon>
        <taxon>Belliella</taxon>
    </lineage>
</organism>
<dbReference type="EC" id="1.3.98.3" evidence="14"/>
<evidence type="ECO:0000256" key="13">
    <source>
        <dbReference type="ARBA" id="ARBA00048321"/>
    </source>
</evidence>
<evidence type="ECO:0000256" key="11">
    <source>
        <dbReference type="ARBA" id="ARBA00023014"/>
    </source>
</evidence>
<comment type="catalytic activity">
    <reaction evidence="13 14">
        <text>coproporphyrinogen III + 2 S-adenosyl-L-methionine = protoporphyrinogen IX + 2 5'-deoxyadenosine + 2 L-methionine + 2 CO2</text>
        <dbReference type="Rhea" id="RHEA:15425"/>
        <dbReference type="ChEBI" id="CHEBI:16526"/>
        <dbReference type="ChEBI" id="CHEBI:17319"/>
        <dbReference type="ChEBI" id="CHEBI:57307"/>
        <dbReference type="ChEBI" id="CHEBI:57309"/>
        <dbReference type="ChEBI" id="CHEBI:57844"/>
        <dbReference type="ChEBI" id="CHEBI:59789"/>
        <dbReference type="EC" id="1.3.98.3"/>
    </reaction>
</comment>
<comment type="cofactor">
    <cofactor evidence="14">
        <name>[4Fe-4S] cluster</name>
        <dbReference type="ChEBI" id="CHEBI:49883"/>
    </cofactor>
    <text evidence="14">Binds 1 [4Fe-4S] cluster. The cluster is coordinated with 3 cysteines and an exchangeable S-adenosyl-L-methionine.</text>
</comment>
<keyword evidence="7 14" id="KW-0949">S-adenosyl-L-methionine</keyword>
<keyword evidence="6 14" id="KW-0963">Cytoplasm</keyword>
<dbReference type="InterPro" id="IPR034505">
    <property type="entry name" value="Coproporphyrinogen-III_oxidase"/>
</dbReference>
<evidence type="ECO:0000256" key="3">
    <source>
        <dbReference type="ARBA" id="ARBA00005493"/>
    </source>
</evidence>
<evidence type="ECO:0000256" key="7">
    <source>
        <dbReference type="ARBA" id="ARBA00022691"/>
    </source>
</evidence>
<comment type="subcellular location">
    <subcellularLocation>
        <location evidence="1 14">Cytoplasm</location>
    </subcellularLocation>
</comment>
<dbReference type="SFLD" id="SFLDG01065">
    <property type="entry name" value="anaerobic_coproporphyrinogen-I"/>
    <property type="match status" value="1"/>
</dbReference>
<keyword evidence="8 14" id="KW-0479">Metal-binding</keyword>
<keyword evidence="5 14" id="KW-0004">4Fe-4S</keyword>
<keyword evidence="9 14" id="KW-0560">Oxidoreductase</keyword>
<sequence length="452" mass="52303">MESQSILLKKYNVPVPRYTSYPTVPLWANDLDQTKWKKQVNMAYEDFGESEGITLYIHLPYCESLCTYCGCNKRITKNHTVETSYIETVIKEWHSYLRTLGMYPKLAGIHLGGGTPTFFSPESLNLMISSILETSVLMENAELSFEGHPNNTTREHLQTLYDLGFRRVSYGIQDFDLEVQKAIHRIQPFEKVKEATEIAREIGYDSINFDLIYGLPKQTIETIMNTFEKVSMLKPDRIAFYSYAHLPSAFPAQKSFEKDLPLEIEKRGLYEKGKEILATMGYKEVGMDHFALENDPLYQAKRNKSLHRNFMGYTTSPSKILIGLGNSAISDIYYVYRQNPKEIEHYKVQVQKEEFAINKSHVMTQEDIETRNLILQLICNQVIAWEFDFYNRIGKVSLTRLHAFQNEGLLKFNATGLRILPAGLPFLRNICCVFDKRMQENEKKLFGFSKAI</sequence>
<evidence type="ECO:0000256" key="1">
    <source>
        <dbReference type="ARBA" id="ARBA00004496"/>
    </source>
</evidence>
<name>A0ABW4VTL2_9BACT</name>
<dbReference type="GO" id="GO:0051989">
    <property type="term" value="F:coproporphyrinogen dehydrogenase activity"/>
    <property type="evidence" value="ECO:0007669"/>
    <property type="project" value="UniProtKB-EC"/>
</dbReference>
<dbReference type="SUPFAM" id="SSF102114">
    <property type="entry name" value="Radical SAM enzymes"/>
    <property type="match status" value="1"/>
</dbReference>
<dbReference type="InterPro" id="IPR013785">
    <property type="entry name" value="Aldolase_TIM"/>
</dbReference>
<protein>
    <recommendedName>
        <fullName evidence="14">Coproporphyrinogen-III oxidase</fullName>
        <ecNumber evidence="14">1.3.98.3</ecNumber>
    </recommendedName>
</protein>
<proteinExistence type="inferred from homology"/>
<dbReference type="Gene3D" id="3.20.20.70">
    <property type="entry name" value="Aldolase class I"/>
    <property type="match status" value="1"/>
</dbReference>
<evidence type="ECO:0000256" key="2">
    <source>
        <dbReference type="ARBA" id="ARBA00004785"/>
    </source>
</evidence>
<dbReference type="RefSeq" id="WP_376888710.1">
    <property type="nucleotide sequence ID" value="NZ_JBHUHR010000046.1"/>
</dbReference>
<reference evidence="17" key="1">
    <citation type="journal article" date="2019" name="Int. J. Syst. Evol. Microbiol.">
        <title>The Global Catalogue of Microorganisms (GCM) 10K type strain sequencing project: providing services to taxonomists for standard genome sequencing and annotation.</title>
        <authorList>
            <consortium name="The Broad Institute Genomics Platform"/>
            <consortium name="The Broad Institute Genome Sequencing Center for Infectious Disease"/>
            <person name="Wu L."/>
            <person name="Ma J."/>
        </authorList>
    </citation>
    <scope>NUCLEOTIDE SEQUENCE [LARGE SCALE GENOMIC DNA]</scope>
    <source>
        <strain evidence="17">CGMCC 1.15180</strain>
    </source>
</reference>
<comment type="subunit">
    <text evidence="4">Monomer.</text>
</comment>
<dbReference type="Pfam" id="PF04055">
    <property type="entry name" value="Radical_SAM"/>
    <property type="match status" value="1"/>
</dbReference>
<evidence type="ECO:0000313" key="16">
    <source>
        <dbReference type="EMBL" id="MFD2037096.1"/>
    </source>
</evidence>
<dbReference type="Proteomes" id="UP001597361">
    <property type="component" value="Unassembled WGS sequence"/>
</dbReference>
<evidence type="ECO:0000256" key="5">
    <source>
        <dbReference type="ARBA" id="ARBA00022485"/>
    </source>
</evidence>
<evidence type="ECO:0000256" key="12">
    <source>
        <dbReference type="ARBA" id="ARBA00023244"/>
    </source>
</evidence>
<evidence type="ECO:0000259" key="15">
    <source>
        <dbReference type="PROSITE" id="PS51918"/>
    </source>
</evidence>
<comment type="pathway">
    <text evidence="2 14">Porphyrin-containing compound metabolism; protoporphyrin-IX biosynthesis; protoporphyrinogen-IX from coproporphyrinogen-III (AdoMet route): step 1/1.</text>
</comment>
<evidence type="ECO:0000256" key="8">
    <source>
        <dbReference type="ARBA" id="ARBA00022723"/>
    </source>
</evidence>
<evidence type="ECO:0000256" key="9">
    <source>
        <dbReference type="ARBA" id="ARBA00023002"/>
    </source>
</evidence>
<evidence type="ECO:0000256" key="6">
    <source>
        <dbReference type="ARBA" id="ARBA00022490"/>
    </source>
</evidence>
<evidence type="ECO:0000256" key="14">
    <source>
        <dbReference type="PIRNR" id="PIRNR000167"/>
    </source>
</evidence>
<dbReference type="SMART" id="SM00729">
    <property type="entry name" value="Elp3"/>
    <property type="match status" value="1"/>
</dbReference>